<protein>
    <submittedName>
        <fullName evidence="1">Uncharacterized protein</fullName>
    </submittedName>
</protein>
<evidence type="ECO:0000313" key="2">
    <source>
        <dbReference type="Proteomes" id="UP000430872"/>
    </source>
</evidence>
<reference evidence="1 2" key="1">
    <citation type="submission" date="2018-12" db="EMBL/GenBank/DDBJ databases">
        <authorList>
            <person name="Shneider M.M."/>
            <person name="Kabilov M.R."/>
            <person name="Miroshnikov K.A."/>
        </authorList>
    </citation>
    <scope>NUCLEOTIDE SEQUENCE [LARGE SCALE GENOMIC DNA]</scope>
</reference>
<accession>A0A678ZJL7</accession>
<evidence type="ECO:0000313" key="1">
    <source>
        <dbReference type="EMBL" id="AZV02098.1"/>
    </source>
</evidence>
<name>A0A678ZJL7_9CAUD</name>
<sequence length="80" mass="8994">MKTGIVLTLPAGDQVELELKVCEFLENFNIRTTAGDDFQAFGEIRVLQGTRLHGIQWSICEDGGVEIDCSWVEEENYVES</sequence>
<dbReference type="EMBL" id="MK290737">
    <property type="protein sequence ID" value="AZV02098.1"/>
    <property type="molecule type" value="Genomic_DNA"/>
</dbReference>
<keyword evidence="2" id="KW-1185">Reference proteome</keyword>
<proteinExistence type="predicted"/>
<organism evidence="1 2">
    <name type="scientific">Pectobacterium phage Arno162</name>
    <dbReference type="NCBI Taxonomy" id="2500577"/>
    <lineage>
        <taxon>Viruses</taxon>
        <taxon>Duplodnaviria</taxon>
        <taxon>Heunggongvirae</taxon>
        <taxon>Uroviricota</taxon>
        <taxon>Caudoviricetes</taxon>
        <taxon>Andersonviridae</taxon>
        <taxon>Andersonviridae incertae sedis</taxon>
        <taxon>Arnovirus</taxon>
        <taxon>Arnovirus arno162</taxon>
    </lineage>
</organism>
<gene>
    <name evidence="1" type="ORF">Arno162_58</name>
</gene>
<dbReference type="Proteomes" id="UP000430872">
    <property type="component" value="Segment"/>
</dbReference>